<evidence type="ECO:0000256" key="2">
    <source>
        <dbReference type="ARBA" id="ARBA00022741"/>
    </source>
</evidence>
<keyword evidence="9" id="KW-0808">Transferase</keyword>
<keyword evidence="10" id="KW-1185">Reference proteome</keyword>
<evidence type="ECO:0000256" key="3">
    <source>
        <dbReference type="ARBA" id="ARBA00022840"/>
    </source>
</evidence>
<sequence>MNGELSPNSVIGNYEIISKLGSGSFATVWLARNITTGLNVAIKVINKETINSQEALNRFARELSLLKRMDHPFIAELFDIIETPDSYNLVIEYVEHGNMLDFVNNNGRLSEDKARRYFCQLISALDYLHNQKFVAHRDLKAENVLLDRYDNIRLIDFGLSNEFNRKMPQLKTACGSPAYAAPEMIQGCPYTKACDMWSAGILLFAMVAGHLPFDDKNVQVLLHKVVFNEVQFPATMSRSLVDLLKRLLTKNPDSRITMNRLKEHPWFSQSEYRSIMEFNFHDSRSWLVNDTESADNIVDRDILDKMASLNVDIKDLAQSIILGEYIPSTAIYRQLRKDKITEQMKDMMANMQRLTSSRLGQMMGQPDMLRYGKKQSLGDIEILPPASVLARPNFGSVHGQVTTKVFARRMSRPIAVRRTVIPTNQDEHRVTSLETPI</sequence>
<dbReference type="PROSITE" id="PS00107">
    <property type="entry name" value="PROTEIN_KINASE_ATP"/>
    <property type="match status" value="1"/>
</dbReference>
<dbReference type="Pfam" id="PF00069">
    <property type="entry name" value="Pkinase"/>
    <property type="match status" value="1"/>
</dbReference>
<dbReference type="Gene3D" id="1.10.510.10">
    <property type="entry name" value="Transferase(Phosphotransferase) domain 1"/>
    <property type="match status" value="1"/>
</dbReference>
<dbReference type="FunFam" id="3.30.200.20:FF:000042">
    <property type="entry name" value="Aurora kinase A"/>
    <property type="match status" value="1"/>
</dbReference>
<reference evidence="9" key="1">
    <citation type="submission" date="2016-10" db="EMBL/GenBank/DDBJ databases">
        <authorList>
            <person name="Benchimol M."/>
            <person name="Almeida L.G."/>
            <person name="Vasconcelos A.T."/>
            <person name="Perreira-Neves A."/>
            <person name="Rosa I.A."/>
            <person name="Tasca T."/>
            <person name="Bogo M.R."/>
            <person name="de Souza W."/>
        </authorList>
    </citation>
    <scope>NUCLEOTIDE SEQUENCE [LARGE SCALE GENOMIC DNA]</scope>
    <source>
        <strain evidence="9">K</strain>
    </source>
</reference>
<dbReference type="Proteomes" id="UP000179807">
    <property type="component" value="Unassembled WGS sequence"/>
</dbReference>
<evidence type="ECO:0000256" key="5">
    <source>
        <dbReference type="ARBA" id="ARBA00048679"/>
    </source>
</evidence>
<feature type="binding site" evidence="6">
    <location>
        <position position="43"/>
    </location>
    <ligand>
        <name>ATP</name>
        <dbReference type="ChEBI" id="CHEBI:30616"/>
    </ligand>
</feature>
<name>A0A1J4KM15_9EUKA</name>
<dbReference type="PROSITE" id="PS00108">
    <property type="entry name" value="PROTEIN_KINASE_ST"/>
    <property type="match status" value="1"/>
</dbReference>
<dbReference type="OrthoDB" id="193931at2759"/>
<dbReference type="VEuPathDB" id="TrichDB:TRFO_19972"/>
<gene>
    <name evidence="9" type="ORF">TRFO_19972</name>
</gene>
<keyword evidence="9" id="KW-0418">Kinase</keyword>
<dbReference type="FunFam" id="1.10.510.10:FF:000592">
    <property type="entry name" value="CAMK family protein kinase"/>
    <property type="match status" value="1"/>
</dbReference>
<comment type="catalytic activity">
    <reaction evidence="5">
        <text>L-seryl-[protein] + ATP = O-phospho-L-seryl-[protein] + ADP + H(+)</text>
        <dbReference type="Rhea" id="RHEA:17989"/>
        <dbReference type="Rhea" id="RHEA-COMP:9863"/>
        <dbReference type="Rhea" id="RHEA-COMP:11604"/>
        <dbReference type="ChEBI" id="CHEBI:15378"/>
        <dbReference type="ChEBI" id="CHEBI:29999"/>
        <dbReference type="ChEBI" id="CHEBI:30616"/>
        <dbReference type="ChEBI" id="CHEBI:83421"/>
        <dbReference type="ChEBI" id="CHEBI:456216"/>
        <dbReference type="EC" id="2.7.11.1"/>
    </reaction>
</comment>
<evidence type="ECO:0000256" key="1">
    <source>
        <dbReference type="ARBA" id="ARBA00012513"/>
    </source>
</evidence>
<dbReference type="GO" id="GO:0005524">
    <property type="term" value="F:ATP binding"/>
    <property type="evidence" value="ECO:0007669"/>
    <property type="project" value="UniProtKB-UniRule"/>
</dbReference>
<keyword evidence="2 6" id="KW-0547">Nucleotide-binding</keyword>
<dbReference type="SMART" id="SM00220">
    <property type="entry name" value="S_TKc"/>
    <property type="match status" value="1"/>
</dbReference>
<dbReference type="PANTHER" id="PTHR24346:SF30">
    <property type="entry name" value="MATERNAL EMBRYONIC LEUCINE ZIPPER KINASE"/>
    <property type="match status" value="1"/>
</dbReference>
<dbReference type="RefSeq" id="XP_068363870.1">
    <property type="nucleotide sequence ID" value="XM_068501123.1"/>
</dbReference>
<dbReference type="GO" id="GO:0005737">
    <property type="term" value="C:cytoplasm"/>
    <property type="evidence" value="ECO:0007669"/>
    <property type="project" value="TreeGrafter"/>
</dbReference>
<dbReference type="AlphaFoldDB" id="A0A1J4KM15"/>
<comment type="catalytic activity">
    <reaction evidence="4">
        <text>L-threonyl-[protein] + ATP = O-phospho-L-threonyl-[protein] + ADP + H(+)</text>
        <dbReference type="Rhea" id="RHEA:46608"/>
        <dbReference type="Rhea" id="RHEA-COMP:11060"/>
        <dbReference type="Rhea" id="RHEA-COMP:11605"/>
        <dbReference type="ChEBI" id="CHEBI:15378"/>
        <dbReference type="ChEBI" id="CHEBI:30013"/>
        <dbReference type="ChEBI" id="CHEBI:30616"/>
        <dbReference type="ChEBI" id="CHEBI:61977"/>
        <dbReference type="ChEBI" id="CHEBI:456216"/>
        <dbReference type="EC" id="2.7.11.1"/>
    </reaction>
</comment>
<evidence type="ECO:0000313" key="9">
    <source>
        <dbReference type="EMBL" id="OHT10734.1"/>
    </source>
</evidence>
<dbReference type="EC" id="2.7.11.1" evidence="1"/>
<dbReference type="InterPro" id="IPR017441">
    <property type="entry name" value="Protein_kinase_ATP_BS"/>
</dbReference>
<feature type="domain" description="Protein kinase" evidence="8">
    <location>
        <begin position="14"/>
        <end position="267"/>
    </location>
</feature>
<dbReference type="PROSITE" id="PS50011">
    <property type="entry name" value="PROTEIN_KINASE_DOM"/>
    <property type="match status" value="1"/>
</dbReference>
<proteinExistence type="inferred from homology"/>
<dbReference type="CDD" id="cd14003">
    <property type="entry name" value="STKc_AMPK-like"/>
    <property type="match status" value="1"/>
</dbReference>
<evidence type="ECO:0000313" key="10">
    <source>
        <dbReference type="Proteomes" id="UP000179807"/>
    </source>
</evidence>
<dbReference type="GeneID" id="94835827"/>
<comment type="caution">
    <text evidence="9">The sequence shown here is derived from an EMBL/GenBank/DDBJ whole genome shotgun (WGS) entry which is preliminary data.</text>
</comment>
<keyword evidence="7" id="KW-0723">Serine/threonine-protein kinase</keyword>
<accession>A0A1J4KM15</accession>
<protein>
    <recommendedName>
        <fullName evidence="1">non-specific serine/threonine protein kinase</fullName>
        <ecNumber evidence="1">2.7.11.1</ecNumber>
    </recommendedName>
</protein>
<evidence type="ECO:0000256" key="6">
    <source>
        <dbReference type="PROSITE-ProRule" id="PRU10141"/>
    </source>
</evidence>
<evidence type="ECO:0000259" key="8">
    <source>
        <dbReference type="PROSITE" id="PS50011"/>
    </source>
</evidence>
<evidence type="ECO:0000256" key="7">
    <source>
        <dbReference type="RuleBase" id="RU000304"/>
    </source>
</evidence>
<organism evidence="9 10">
    <name type="scientific">Tritrichomonas foetus</name>
    <dbReference type="NCBI Taxonomy" id="1144522"/>
    <lineage>
        <taxon>Eukaryota</taxon>
        <taxon>Metamonada</taxon>
        <taxon>Parabasalia</taxon>
        <taxon>Tritrichomonadida</taxon>
        <taxon>Tritrichomonadidae</taxon>
        <taxon>Tritrichomonas</taxon>
    </lineage>
</organism>
<dbReference type="PANTHER" id="PTHR24346">
    <property type="entry name" value="MAP/MICROTUBULE AFFINITY-REGULATING KINASE"/>
    <property type="match status" value="1"/>
</dbReference>
<dbReference type="GO" id="GO:0004674">
    <property type="term" value="F:protein serine/threonine kinase activity"/>
    <property type="evidence" value="ECO:0007669"/>
    <property type="project" value="UniProtKB-KW"/>
</dbReference>
<dbReference type="GO" id="GO:0035556">
    <property type="term" value="P:intracellular signal transduction"/>
    <property type="evidence" value="ECO:0007669"/>
    <property type="project" value="TreeGrafter"/>
</dbReference>
<keyword evidence="3 6" id="KW-0067">ATP-binding</keyword>
<dbReference type="SUPFAM" id="SSF56112">
    <property type="entry name" value="Protein kinase-like (PK-like)"/>
    <property type="match status" value="1"/>
</dbReference>
<evidence type="ECO:0000256" key="4">
    <source>
        <dbReference type="ARBA" id="ARBA00047899"/>
    </source>
</evidence>
<comment type="similarity">
    <text evidence="7">Belongs to the protein kinase superfamily.</text>
</comment>
<dbReference type="InterPro" id="IPR008271">
    <property type="entry name" value="Ser/Thr_kinase_AS"/>
</dbReference>
<dbReference type="InterPro" id="IPR000719">
    <property type="entry name" value="Prot_kinase_dom"/>
</dbReference>
<dbReference type="EMBL" id="MLAK01000604">
    <property type="protein sequence ID" value="OHT10734.1"/>
    <property type="molecule type" value="Genomic_DNA"/>
</dbReference>
<dbReference type="InterPro" id="IPR011009">
    <property type="entry name" value="Kinase-like_dom_sf"/>
</dbReference>